<sequence length="410" mass="44057">MSKPTLGRSFWLLVGSTGLSNLSDGVRIVVLPLLATTLTRDPVAISVLSAIAFLPWLLFAIPSGAVVDRIDRSTAMAWSNFARTVVVGSLCGFIALDQISLVVLYVVALLLGIIETVYDSAARASLPEVVEKKDLERGNAWITAAENVMQTFIGPPLGAALFTFAVIAPFLLGAAGWFVSAVLILAVRTRRPQRAEKVRLSADIKVGMRWLWRHDFMRRYTLLCGLDSFVHALVSGLLVLFALETLRIGPSGVGLFFVGAGVGALVGSVLAPWLTRRVGRTNAQAGALIFVALTTLPMGLTHNAWVAGTLFSLTGTGVTVWNINSMSIRQALIPTHLFGRVQGGYRTLIWGLIPIGEVTGGFIGKHTSLSTVFVLCGVLGLATGALLWRLLFKHRHEIAAAYRDDSLVKS</sequence>
<dbReference type="Pfam" id="PF07690">
    <property type="entry name" value="MFS_1"/>
    <property type="match status" value="1"/>
</dbReference>
<feature type="transmembrane region" description="Helical" evidence="6">
    <location>
        <begin position="281"/>
        <end position="298"/>
    </location>
</feature>
<dbReference type="InterPro" id="IPR036259">
    <property type="entry name" value="MFS_trans_sf"/>
</dbReference>
<dbReference type="PANTHER" id="PTHR23513:SF6">
    <property type="entry name" value="MAJOR FACILITATOR SUPERFAMILY ASSOCIATED DOMAIN-CONTAINING PROTEIN"/>
    <property type="match status" value="1"/>
</dbReference>
<dbReference type="PANTHER" id="PTHR23513">
    <property type="entry name" value="INTEGRAL MEMBRANE EFFLUX PROTEIN-RELATED"/>
    <property type="match status" value="1"/>
</dbReference>
<feature type="transmembrane region" description="Helical" evidence="6">
    <location>
        <begin position="159"/>
        <end position="187"/>
    </location>
</feature>
<feature type="transmembrane region" description="Helical" evidence="6">
    <location>
        <begin position="220"/>
        <end position="243"/>
    </location>
</feature>
<feature type="transmembrane region" description="Helical" evidence="6">
    <location>
        <begin position="44"/>
        <end position="67"/>
    </location>
</feature>
<organism evidence="7 8">
    <name type="scientific">Antricoccus suffuscus</name>
    <dbReference type="NCBI Taxonomy" id="1629062"/>
    <lineage>
        <taxon>Bacteria</taxon>
        <taxon>Bacillati</taxon>
        <taxon>Actinomycetota</taxon>
        <taxon>Actinomycetes</taxon>
        <taxon>Geodermatophilales</taxon>
        <taxon>Antricoccaceae</taxon>
        <taxon>Antricoccus</taxon>
    </lineage>
</organism>
<keyword evidence="8" id="KW-1185">Reference proteome</keyword>
<evidence type="ECO:0000256" key="1">
    <source>
        <dbReference type="ARBA" id="ARBA00004651"/>
    </source>
</evidence>
<dbReference type="RefSeq" id="WP_170110950.1">
    <property type="nucleotide sequence ID" value="NZ_PVUE01000002.1"/>
</dbReference>
<dbReference type="GO" id="GO:0022857">
    <property type="term" value="F:transmembrane transporter activity"/>
    <property type="evidence" value="ECO:0007669"/>
    <property type="project" value="InterPro"/>
</dbReference>
<reference evidence="7 8" key="1">
    <citation type="submission" date="2018-03" db="EMBL/GenBank/DDBJ databases">
        <title>Genomic Encyclopedia of Archaeal and Bacterial Type Strains, Phase II (KMG-II): from individual species to whole genera.</title>
        <authorList>
            <person name="Goeker M."/>
        </authorList>
    </citation>
    <scope>NUCLEOTIDE SEQUENCE [LARGE SCALE GENOMIC DNA]</scope>
    <source>
        <strain evidence="7 8">DSM 100065</strain>
    </source>
</reference>
<dbReference type="Proteomes" id="UP000237752">
    <property type="component" value="Unassembled WGS sequence"/>
</dbReference>
<keyword evidence="2" id="KW-1003">Cell membrane</keyword>
<evidence type="ECO:0000256" key="6">
    <source>
        <dbReference type="SAM" id="Phobius"/>
    </source>
</evidence>
<evidence type="ECO:0000256" key="4">
    <source>
        <dbReference type="ARBA" id="ARBA00022989"/>
    </source>
</evidence>
<accession>A0A2T1A4U2</accession>
<dbReference type="Gene3D" id="1.20.1250.20">
    <property type="entry name" value="MFS general substrate transporter like domains"/>
    <property type="match status" value="1"/>
</dbReference>
<evidence type="ECO:0000256" key="2">
    <source>
        <dbReference type="ARBA" id="ARBA00022475"/>
    </source>
</evidence>
<feature type="transmembrane region" description="Helical" evidence="6">
    <location>
        <begin position="255"/>
        <end position="274"/>
    </location>
</feature>
<dbReference type="SUPFAM" id="SSF103473">
    <property type="entry name" value="MFS general substrate transporter"/>
    <property type="match status" value="1"/>
</dbReference>
<evidence type="ECO:0000256" key="3">
    <source>
        <dbReference type="ARBA" id="ARBA00022692"/>
    </source>
</evidence>
<dbReference type="AlphaFoldDB" id="A0A2T1A4U2"/>
<evidence type="ECO:0000313" key="7">
    <source>
        <dbReference type="EMBL" id="PRZ43606.1"/>
    </source>
</evidence>
<feature type="transmembrane region" description="Helical" evidence="6">
    <location>
        <begin position="369"/>
        <end position="388"/>
    </location>
</feature>
<feature type="transmembrane region" description="Helical" evidence="6">
    <location>
        <begin position="87"/>
        <end position="114"/>
    </location>
</feature>
<keyword evidence="5 6" id="KW-0472">Membrane</keyword>
<dbReference type="CDD" id="cd06173">
    <property type="entry name" value="MFS_MefA_like"/>
    <property type="match status" value="1"/>
</dbReference>
<evidence type="ECO:0000313" key="8">
    <source>
        <dbReference type="Proteomes" id="UP000237752"/>
    </source>
</evidence>
<keyword evidence="3 6" id="KW-0812">Transmembrane</keyword>
<dbReference type="GO" id="GO:0005886">
    <property type="term" value="C:plasma membrane"/>
    <property type="evidence" value="ECO:0007669"/>
    <property type="project" value="UniProtKB-SubCell"/>
</dbReference>
<comment type="caution">
    <text evidence="7">The sequence shown here is derived from an EMBL/GenBank/DDBJ whole genome shotgun (WGS) entry which is preliminary data.</text>
</comment>
<protein>
    <submittedName>
        <fullName evidence="7">Putative MFS family arabinose efflux permease</fullName>
    </submittedName>
</protein>
<comment type="subcellular location">
    <subcellularLocation>
        <location evidence="1">Cell membrane</location>
        <topology evidence="1">Multi-pass membrane protein</topology>
    </subcellularLocation>
</comment>
<dbReference type="EMBL" id="PVUE01000002">
    <property type="protein sequence ID" value="PRZ43606.1"/>
    <property type="molecule type" value="Genomic_DNA"/>
</dbReference>
<keyword evidence="4 6" id="KW-1133">Transmembrane helix</keyword>
<proteinExistence type="predicted"/>
<name>A0A2T1A4U2_9ACTN</name>
<gene>
    <name evidence="7" type="ORF">CLV47_102297</name>
</gene>
<dbReference type="InterPro" id="IPR011701">
    <property type="entry name" value="MFS"/>
</dbReference>
<evidence type="ECO:0000256" key="5">
    <source>
        <dbReference type="ARBA" id="ARBA00023136"/>
    </source>
</evidence>